<evidence type="ECO:0000256" key="1">
    <source>
        <dbReference type="SAM" id="MobiDB-lite"/>
    </source>
</evidence>
<organism evidence="2">
    <name type="scientific">Proboscia inermis</name>
    <dbReference type="NCBI Taxonomy" id="420281"/>
    <lineage>
        <taxon>Eukaryota</taxon>
        <taxon>Sar</taxon>
        <taxon>Stramenopiles</taxon>
        <taxon>Ochrophyta</taxon>
        <taxon>Bacillariophyta</taxon>
        <taxon>Coscinodiscophyceae</taxon>
        <taxon>Rhizosoleniophycidae</taxon>
        <taxon>Rhizosoleniales</taxon>
        <taxon>Rhizosoleniaceae</taxon>
        <taxon>Proboscia</taxon>
    </lineage>
</organism>
<name>A0A7S0GIA2_9STRA</name>
<feature type="compositionally biased region" description="Low complexity" evidence="1">
    <location>
        <begin position="13"/>
        <end position="22"/>
    </location>
</feature>
<sequence length="179" mass="20083">MERKSDRRSIQTSSEEGSSPSSHPTKEAYHALSGKRAVAASGLARGEIVLFLPTKKRIWSQQRDRRVAVAEIFKNHLGFPQKELWYGHGGTISKIQTIYPDISRNTVDSILKDIYNSEHGGKMYTGQRQNCSFLVLILLNLDRRLNLVKLKIAKKPQGGNDANSNCAKASFNWSKQLAI</sequence>
<protein>
    <submittedName>
        <fullName evidence="2">Uncharacterized protein</fullName>
    </submittedName>
</protein>
<gene>
    <name evidence="2" type="ORF">PINE0816_LOCUS22098</name>
</gene>
<proteinExistence type="predicted"/>
<evidence type="ECO:0000313" key="2">
    <source>
        <dbReference type="EMBL" id="CAD8425938.1"/>
    </source>
</evidence>
<dbReference type="AlphaFoldDB" id="A0A7S0GIA2"/>
<feature type="region of interest" description="Disordered" evidence="1">
    <location>
        <begin position="1"/>
        <end position="30"/>
    </location>
</feature>
<reference evidence="2" key="1">
    <citation type="submission" date="2021-01" db="EMBL/GenBank/DDBJ databases">
        <authorList>
            <person name="Corre E."/>
            <person name="Pelletier E."/>
            <person name="Niang G."/>
            <person name="Scheremetjew M."/>
            <person name="Finn R."/>
            <person name="Kale V."/>
            <person name="Holt S."/>
            <person name="Cochrane G."/>
            <person name="Meng A."/>
            <person name="Brown T."/>
            <person name="Cohen L."/>
        </authorList>
    </citation>
    <scope>NUCLEOTIDE SEQUENCE</scope>
    <source>
        <strain evidence="2">CCAP1064/1</strain>
    </source>
</reference>
<dbReference type="EMBL" id="HBEL01047743">
    <property type="protein sequence ID" value="CAD8425938.1"/>
    <property type="molecule type" value="Transcribed_RNA"/>
</dbReference>
<accession>A0A7S0GIA2</accession>